<evidence type="ECO:0000259" key="4">
    <source>
        <dbReference type="Pfam" id="PF02894"/>
    </source>
</evidence>
<evidence type="ECO:0000259" key="3">
    <source>
        <dbReference type="Pfam" id="PF01408"/>
    </source>
</evidence>
<dbReference type="Gene3D" id="3.30.360.10">
    <property type="entry name" value="Dihydrodipicolinate Reductase, domain 2"/>
    <property type="match status" value="1"/>
</dbReference>
<reference evidence="5 6" key="1">
    <citation type="submission" date="2024-07" db="EMBL/GenBank/DDBJ databases">
        <title>Draft sequence of the Neodothiora populina.</title>
        <authorList>
            <person name="Drown D.D."/>
            <person name="Schuette U.S."/>
            <person name="Buechlein A.B."/>
            <person name="Rusch D.R."/>
            <person name="Winton L.W."/>
            <person name="Adams G.A."/>
        </authorList>
    </citation>
    <scope>NUCLEOTIDE SEQUENCE [LARGE SCALE GENOMIC DNA]</scope>
    <source>
        <strain evidence="5 6">CPC 39397</strain>
    </source>
</reference>
<organism evidence="5 6">
    <name type="scientific">Neodothiora populina</name>
    <dbReference type="NCBI Taxonomy" id="2781224"/>
    <lineage>
        <taxon>Eukaryota</taxon>
        <taxon>Fungi</taxon>
        <taxon>Dikarya</taxon>
        <taxon>Ascomycota</taxon>
        <taxon>Pezizomycotina</taxon>
        <taxon>Dothideomycetes</taxon>
        <taxon>Dothideomycetidae</taxon>
        <taxon>Dothideales</taxon>
        <taxon>Dothioraceae</taxon>
        <taxon>Neodothiora</taxon>
    </lineage>
</organism>
<comment type="similarity">
    <text evidence="1">Belongs to the Gfo/Idh/MocA family.</text>
</comment>
<evidence type="ECO:0000256" key="1">
    <source>
        <dbReference type="ARBA" id="ARBA00010928"/>
    </source>
</evidence>
<keyword evidence="6" id="KW-1185">Reference proteome</keyword>
<evidence type="ECO:0000313" key="6">
    <source>
        <dbReference type="Proteomes" id="UP001562354"/>
    </source>
</evidence>
<dbReference type="Proteomes" id="UP001562354">
    <property type="component" value="Unassembled WGS sequence"/>
</dbReference>
<dbReference type="Pfam" id="PF01408">
    <property type="entry name" value="GFO_IDH_MocA"/>
    <property type="match status" value="1"/>
</dbReference>
<dbReference type="PANTHER" id="PTHR43708:SF5">
    <property type="entry name" value="CONSERVED EXPRESSED OXIDOREDUCTASE (EUROFUNG)-RELATED"/>
    <property type="match status" value="1"/>
</dbReference>
<evidence type="ECO:0008006" key="7">
    <source>
        <dbReference type="Google" id="ProtNLM"/>
    </source>
</evidence>
<dbReference type="GeneID" id="95979950"/>
<dbReference type="InterPro" id="IPR004104">
    <property type="entry name" value="Gfo/Idh/MocA-like_OxRdtase_C"/>
</dbReference>
<dbReference type="InterPro" id="IPR000683">
    <property type="entry name" value="Gfo/Idh/MocA-like_OxRdtase_N"/>
</dbReference>
<comment type="caution">
    <text evidence="5">The sequence shown here is derived from an EMBL/GenBank/DDBJ whole genome shotgun (WGS) entry which is preliminary data.</text>
</comment>
<protein>
    <recommendedName>
        <fullName evidence="7">NAD binding Rossmann fold oxidoreductase</fullName>
    </recommendedName>
</protein>
<dbReference type="Gene3D" id="3.40.50.720">
    <property type="entry name" value="NAD(P)-binding Rossmann-like Domain"/>
    <property type="match status" value="1"/>
</dbReference>
<feature type="domain" description="Gfo/Idh/MocA-like oxidoreductase C-terminal" evidence="4">
    <location>
        <begin position="138"/>
        <end position="368"/>
    </location>
</feature>
<dbReference type="PANTHER" id="PTHR43708">
    <property type="entry name" value="CONSERVED EXPRESSED OXIDOREDUCTASE (EUROFUNG)"/>
    <property type="match status" value="1"/>
</dbReference>
<dbReference type="Pfam" id="PF02894">
    <property type="entry name" value="GFO_IDH_MocA_C"/>
    <property type="match status" value="1"/>
</dbReference>
<proteinExistence type="inferred from homology"/>
<name>A0ABR3P4J8_9PEZI</name>
<dbReference type="InterPro" id="IPR051317">
    <property type="entry name" value="Gfo/Idh/MocA_oxidoreduct"/>
</dbReference>
<dbReference type="EMBL" id="JBFMKM010000014">
    <property type="protein sequence ID" value="KAL1297703.1"/>
    <property type="molecule type" value="Genomic_DNA"/>
</dbReference>
<dbReference type="InterPro" id="IPR036291">
    <property type="entry name" value="NAD(P)-bd_dom_sf"/>
</dbReference>
<feature type="domain" description="Gfo/Idh/MocA-like oxidoreductase N-terminal" evidence="3">
    <location>
        <begin position="8"/>
        <end position="125"/>
    </location>
</feature>
<evidence type="ECO:0000313" key="5">
    <source>
        <dbReference type="EMBL" id="KAL1297703.1"/>
    </source>
</evidence>
<dbReference type="RefSeq" id="XP_069197385.1">
    <property type="nucleotide sequence ID" value="XM_069346175.1"/>
</dbReference>
<keyword evidence="2" id="KW-0560">Oxidoreductase</keyword>
<gene>
    <name evidence="5" type="ORF">AAFC00_006251</name>
</gene>
<accession>A0ABR3P4J8</accession>
<sequence length="370" mass="40221">MSAAARKINAVVIGYGLSAKIFQIPLILALPETFNLYGVVQRNSTQAATDHPGTKVFKTVDEAVADSAVDLVVVSTPPATHFPFASAALNAGKHVLVEKPFVPTEAEARTLSALAKSKKLHLSVYQNRRWDLDFLTLKEVLAKGTLGEVAEFESHFDRFRPEPPQDASAAKAWKAVADSPASGALWDLGPHLIDQVYSLYGAPKSVYAVLQVQKRGLKTADCPHDACTVLLRYGEEGSETLVTIKASTISAGPTLRYWVRGTKGSFLKHYLDPQEDQLVEGQRPGDKGFAIEPENRFATLTLHEPATDTFKTETYPSLATPPTYVEYYRLLGEALQGKGPVPVDADQAADVLKIIEMAVESSKTGKTIAW</sequence>
<evidence type="ECO:0000256" key="2">
    <source>
        <dbReference type="ARBA" id="ARBA00023002"/>
    </source>
</evidence>
<dbReference type="SUPFAM" id="SSF51735">
    <property type="entry name" value="NAD(P)-binding Rossmann-fold domains"/>
    <property type="match status" value="1"/>
</dbReference>